<keyword evidence="1" id="KW-0472">Membrane</keyword>
<accession>A0ABT4WPE0</accession>
<proteinExistence type="predicted"/>
<evidence type="ECO:0000313" key="3">
    <source>
        <dbReference type="Proteomes" id="UP001212337"/>
    </source>
</evidence>
<sequence length="118" mass="12571">MINESELAELRSAVLTGVTIGVGSQVLIFGNGVIVLIQRPFKSNARGCERWGHGEEAGTGLLMLDFLNRKVEHVCLEAGEVLELDFGSVGSLVVVPDSNGLESYVLTTKFGVSPVLVI</sequence>
<organism evidence="2 3">
    <name type="scientific">Pseudomonas fragi</name>
    <dbReference type="NCBI Taxonomy" id="296"/>
    <lineage>
        <taxon>Bacteria</taxon>
        <taxon>Pseudomonadati</taxon>
        <taxon>Pseudomonadota</taxon>
        <taxon>Gammaproteobacteria</taxon>
        <taxon>Pseudomonadales</taxon>
        <taxon>Pseudomonadaceae</taxon>
        <taxon>Pseudomonas</taxon>
    </lineage>
</organism>
<keyword evidence="1" id="KW-0812">Transmembrane</keyword>
<evidence type="ECO:0000313" key="2">
    <source>
        <dbReference type="EMBL" id="MDA7021887.1"/>
    </source>
</evidence>
<feature type="transmembrane region" description="Helical" evidence="1">
    <location>
        <begin position="12"/>
        <end position="37"/>
    </location>
</feature>
<gene>
    <name evidence="2" type="ORF">PI499_08335</name>
</gene>
<comment type="caution">
    <text evidence="2">The sequence shown here is derived from an EMBL/GenBank/DDBJ whole genome shotgun (WGS) entry which is preliminary data.</text>
</comment>
<evidence type="ECO:0000256" key="1">
    <source>
        <dbReference type="SAM" id="Phobius"/>
    </source>
</evidence>
<dbReference type="EMBL" id="JAQJVI010000007">
    <property type="protein sequence ID" value="MDA7021887.1"/>
    <property type="molecule type" value="Genomic_DNA"/>
</dbReference>
<reference evidence="2 3" key="1">
    <citation type="submission" date="2023-01" db="EMBL/GenBank/DDBJ databases">
        <title>Effects of deletion of Siderophore biosynthase gene in Pseudomonas fragi on quorum sensing and spoliage ability.</title>
        <authorList>
            <person name="Cui F."/>
            <person name="Wang D."/>
            <person name="Liu J."/>
            <person name="Wang Q."/>
            <person name="Li T."/>
            <person name="Li J."/>
        </authorList>
    </citation>
    <scope>NUCLEOTIDE SEQUENCE [LARGE SCALE GENOMIC DNA]</scope>
    <source>
        <strain evidence="2 3">MS-10</strain>
    </source>
</reference>
<keyword evidence="3" id="KW-1185">Reference proteome</keyword>
<keyword evidence="1" id="KW-1133">Transmembrane helix</keyword>
<dbReference type="Proteomes" id="UP001212337">
    <property type="component" value="Unassembled WGS sequence"/>
</dbReference>
<dbReference type="RefSeq" id="WP_143518884.1">
    <property type="nucleotide sequence ID" value="NZ_JAQJVI010000007.1"/>
</dbReference>
<protein>
    <submittedName>
        <fullName evidence="2">Uncharacterized protein</fullName>
    </submittedName>
</protein>
<name>A0ABT4WPE0_PSEFR</name>